<keyword evidence="1" id="KW-0472">Membrane</keyword>
<name>A0A0A9BAV1_ARUDO</name>
<organism evidence="2">
    <name type="scientific">Arundo donax</name>
    <name type="common">Giant reed</name>
    <name type="synonym">Donax arundinaceus</name>
    <dbReference type="NCBI Taxonomy" id="35708"/>
    <lineage>
        <taxon>Eukaryota</taxon>
        <taxon>Viridiplantae</taxon>
        <taxon>Streptophyta</taxon>
        <taxon>Embryophyta</taxon>
        <taxon>Tracheophyta</taxon>
        <taxon>Spermatophyta</taxon>
        <taxon>Magnoliopsida</taxon>
        <taxon>Liliopsida</taxon>
        <taxon>Poales</taxon>
        <taxon>Poaceae</taxon>
        <taxon>PACMAD clade</taxon>
        <taxon>Arundinoideae</taxon>
        <taxon>Arundineae</taxon>
        <taxon>Arundo</taxon>
    </lineage>
</organism>
<sequence>MPYSCLCLNYCRYIITSLYETKLIAIVLLMWSRRTLHLYSGEL</sequence>
<keyword evidence="1" id="KW-1133">Transmembrane helix</keyword>
<evidence type="ECO:0000256" key="1">
    <source>
        <dbReference type="SAM" id="Phobius"/>
    </source>
</evidence>
<protein>
    <submittedName>
        <fullName evidence="2">Uncharacterized protein</fullName>
    </submittedName>
</protein>
<accession>A0A0A9BAV1</accession>
<reference evidence="2" key="2">
    <citation type="journal article" date="2015" name="Data Brief">
        <title>Shoot transcriptome of the giant reed, Arundo donax.</title>
        <authorList>
            <person name="Barrero R.A."/>
            <person name="Guerrero F.D."/>
            <person name="Moolhuijzen P."/>
            <person name="Goolsby J.A."/>
            <person name="Tidwell J."/>
            <person name="Bellgard S.E."/>
            <person name="Bellgard M.I."/>
        </authorList>
    </citation>
    <scope>NUCLEOTIDE SEQUENCE</scope>
    <source>
        <tissue evidence="2">Shoot tissue taken approximately 20 cm above the soil surface</tissue>
    </source>
</reference>
<keyword evidence="1" id="KW-0812">Transmembrane</keyword>
<proteinExistence type="predicted"/>
<feature type="transmembrane region" description="Helical" evidence="1">
    <location>
        <begin position="12"/>
        <end position="31"/>
    </location>
</feature>
<dbReference type="AlphaFoldDB" id="A0A0A9BAV1"/>
<reference evidence="2" key="1">
    <citation type="submission" date="2014-09" db="EMBL/GenBank/DDBJ databases">
        <authorList>
            <person name="Magalhaes I.L.F."/>
            <person name="Oliveira U."/>
            <person name="Santos F.R."/>
            <person name="Vidigal T.H.D.A."/>
            <person name="Brescovit A.D."/>
            <person name="Santos A.J."/>
        </authorList>
    </citation>
    <scope>NUCLEOTIDE SEQUENCE</scope>
    <source>
        <tissue evidence="2">Shoot tissue taken approximately 20 cm above the soil surface</tissue>
    </source>
</reference>
<evidence type="ECO:0000313" key="2">
    <source>
        <dbReference type="EMBL" id="JAD56432.1"/>
    </source>
</evidence>
<dbReference type="EMBL" id="GBRH01241463">
    <property type="protein sequence ID" value="JAD56432.1"/>
    <property type="molecule type" value="Transcribed_RNA"/>
</dbReference>